<reference evidence="2 3" key="1">
    <citation type="submission" date="2016-03" db="EMBL/GenBank/DDBJ databases">
        <title>Draft Genome Sequence of the Strain BR 10245 (Bradyrhizobium sp.) isolated from nodules of Centrolobium paraense.</title>
        <authorList>
            <person name="Simoes-Araujo J.L.Sr."/>
            <person name="Barauna A.C."/>
            <person name="Silva K."/>
            <person name="Zilli J.E."/>
        </authorList>
    </citation>
    <scope>NUCLEOTIDE SEQUENCE [LARGE SCALE GENOMIC DNA]</scope>
    <source>
        <strain evidence="2 3">BR 10245</strain>
    </source>
</reference>
<dbReference type="OrthoDB" id="8227073at2"/>
<dbReference type="EMBL" id="LUUB01000092">
    <property type="protein sequence ID" value="OAF02967.1"/>
    <property type="molecule type" value="Genomic_DNA"/>
</dbReference>
<evidence type="ECO:0000313" key="3">
    <source>
        <dbReference type="Proteomes" id="UP000076959"/>
    </source>
</evidence>
<gene>
    <name evidence="2" type="ORF">AYJ54_25555</name>
</gene>
<proteinExistence type="predicted"/>
<dbReference type="PROSITE" id="PS51257">
    <property type="entry name" value="PROKAR_LIPOPROTEIN"/>
    <property type="match status" value="1"/>
</dbReference>
<dbReference type="RefSeq" id="WP_063706074.1">
    <property type="nucleotide sequence ID" value="NZ_LUUB01000092.1"/>
</dbReference>
<name>A0A176YFI0_9BRAD</name>
<dbReference type="STRING" id="1505087.AYJ54_25555"/>
<evidence type="ECO:0000313" key="2">
    <source>
        <dbReference type="EMBL" id="OAF02967.1"/>
    </source>
</evidence>
<protein>
    <submittedName>
        <fullName evidence="2">Uncharacterized protein</fullName>
    </submittedName>
</protein>
<accession>A0A176YFI0</accession>
<dbReference type="AlphaFoldDB" id="A0A176YFI0"/>
<feature type="signal peptide" evidence="1">
    <location>
        <begin position="1"/>
        <end position="22"/>
    </location>
</feature>
<sequence length="142" mass="15391">MKLVSGMLAAALMLACIGACQAAVRIANDRGGRIDSYLDSYEELSASGQRVMIDGLCASACTIVLAAIPRDKICVTSKANLAFHAAWEFGAHGRSITSPEATRMLFAMYPVQVRHWIARHGGLTPRTIFLQGKQLQAMYRSC</sequence>
<comment type="caution">
    <text evidence="2">The sequence shown here is derived from an EMBL/GenBank/DDBJ whole genome shotgun (WGS) entry which is preliminary data.</text>
</comment>
<organism evidence="2 3">
    <name type="scientific">Bradyrhizobium centrolobii</name>
    <dbReference type="NCBI Taxonomy" id="1505087"/>
    <lineage>
        <taxon>Bacteria</taxon>
        <taxon>Pseudomonadati</taxon>
        <taxon>Pseudomonadota</taxon>
        <taxon>Alphaproteobacteria</taxon>
        <taxon>Hyphomicrobiales</taxon>
        <taxon>Nitrobacteraceae</taxon>
        <taxon>Bradyrhizobium</taxon>
    </lineage>
</organism>
<keyword evidence="1" id="KW-0732">Signal</keyword>
<feature type="chain" id="PRO_5008054516" evidence="1">
    <location>
        <begin position="23"/>
        <end position="142"/>
    </location>
</feature>
<dbReference type="Proteomes" id="UP000076959">
    <property type="component" value="Unassembled WGS sequence"/>
</dbReference>
<keyword evidence="3" id="KW-1185">Reference proteome</keyword>
<evidence type="ECO:0000256" key="1">
    <source>
        <dbReference type="SAM" id="SignalP"/>
    </source>
</evidence>